<comment type="caution">
    <text evidence="3">The sequence shown here is derived from an EMBL/GenBank/DDBJ whole genome shotgun (WGS) entry which is preliminary data.</text>
</comment>
<dbReference type="GO" id="GO:0034088">
    <property type="term" value="P:maintenance of mitotic sister chromatid cohesion"/>
    <property type="evidence" value="ECO:0007669"/>
    <property type="project" value="TreeGrafter"/>
</dbReference>
<accession>A0A0A8L1L1</accession>
<dbReference type="Proteomes" id="UP000031516">
    <property type="component" value="Unassembled WGS sequence"/>
</dbReference>
<sequence length="372" mass="42950">MSVNLYNTLSPETGYKLLQLSDELIDAFQKGSVKFKALSNNTGDVCLCSEDKTWVIKQRNHSNTVMMMNEFVPNNGVPEEKINTFGLSKPSADWAGFMTLDSELEPRLVEGAIDITQLDIYDGKDVPLRRRLTLQEFKDMCPCSEREFVLRWLEIGGSVVQGFACLLSERFVLKALHIILISCMAENLDIDSLDIDQVADALKNDVKEGEPNYFTHEVVTTVINKFGTKVEASDDNTDQDRFKMNMPLIARWYGVSALKKFAAKEPISEDEFMIQWKAQFPPYFHCDLDINMLRGYFVRPLKEKVRYMSRTTLSLDPKERFKQLFHWQNVWGQDDIIPFIVELNTKNMKVDTFIMKYARRKRVGNKFIVSAR</sequence>
<evidence type="ECO:0000256" key="2">
    <source>
        <dbReference type="ARBA" id="ARBA00022705"/>
    </source>
</evidence>
<dbReference type="Pfam" id="PF09724">
    <property type="entry name" value="Dcc1"/>
    <property type="match status" value="1"/>
</dbReference>
<dbReference type="GO" id="GO:0000785">
    <property type="term" value="C:chromatin"/>
    <property type="evidence" value="ECO:0007669"/>
    <property type="project" value="TreeGrafter"/>
</dbReference>
<organism evidence="3 4">
    <name type="scientific">Kluyveromyces dobzhanskii CBS 2104</name>
    <dbReference type="NCBI Taxonomy" id="1427455"/>
    <lineage>
        <taxon>Eukaryota</taxon>
        <taxon>Fungi</taxon>
        <taxon>Dikarya</taxon>
        <taxon>Ascomycota</taxon>
        <taxon>Saccharomycotina</taxon>
        <taxon>Saccharomycetes</taxon>
        <taxon>Saccharomycetales</taxon>
        <taxon>Saccharomycetaceae</taxon>
        <taxon>Kluyveromyces</taxon>
    </lineage>
</organism>
<name>A0A0A8L1L1_9SACH</name>
<evidence type="ECO:0000256" key="1">
    <source>
        <dbReference type="ARBA" id="ARBA00007017"/>
    </source>
</evidence>
<comment type="similarity">
    <text evidence="1">Belongs to the DCC1 family.</text>
</comment>
<dbReference type="GO" id="GO:0006260">
    <property type="term" value="P:DNA replication"/>
    <property type="evidence" value="ECO:0007669"/>
    <property type="project" value="UniProtKB-KW"/>
</dbReference>
<gene>
    <name evidence="3" type="ORF">KLDO_g1245</name>
</gene>
<keyword evidence="4" id="KW-1185">Reference proteome</keyword>
<protein>
    <submittedName>
        <fullName evidence="3">WGS project CCBQ000000000 data, contig 00099</fullName>
    </submittedName>
</protein>
<dbReference type="InterPro" id="IPR019128">
    <property type="entry name" value="Dcc1"/>
</dbReference>
<evidence type="ECO:0000313" key="3">
    <source>
        <dbReference type="EMBL" id="CDO92937.1"/>
    </source>
</evidence>
<dbReference type="PANTHER" id="PTHR13395:SF6">
    <property type="entry name" value="SISTER CHROMATID COHESION PROTEIN DCC1"/>
    <property type="match status" value="1"/>
</dbReference>
<dbReference type="OrthoDB" id="276989at2759"/>
<dbReference type="PANTHER" id="PTHR13395">
    <property type="entry name" value="SISTER CHROMATID COHESION PROTEIN DCC1-RELATED"/>
    <property type="match status" value="1"/>
</dbReference>
<reference evidence="3 4" key="1">
    <citation type="submission" date="2014-03" db="EMBL/GenBank/DDBJ databases">
        <title>The genome of Kluyveromyces dobzhanskii.</title>
        <authorList>
            <person name="Nystedt B."/>
            <person name="Astrom S."/>
        </authorList>
    </citation>
    <scope>NUCLEOTIDE SEQUENCE [LARGE SCALE GENOMIC DNA]</scope>
    <source>
        <strain evidence="3 4">CBS 2104</strain>
    </source>
</reference>
<dbReference type="EMBL" id="CCBQ010000019">
    <property type="protein sequence ID" value="CDO92937.1"/>
    <property type="molecule type" value="Genomic_DNA"/>
</dbReference>
<dbReference type="AlphaFoldDB" id="A0A0A8L1L1"/>
<dbReference type="GO" id="GO:0031390">
    <property type="term" value="C:Ctf18 RFC-like complex"/>
    <property type="evidence" value="ECO:0007669"/>
    <property type="project" value="InterPro"/>
</dbReference>
<keyword evidence="2" id="KW-0235">DNA replication</keyword>
<evidence type="ECO:0000313" key="4">
    <source>
        <dbReference type="Proteomes" id="UP000031516"/>
    </source>
</evidence>
<dbReference type="GO" id="GO:0000775">
    <property type="term" value="C:chromosome, centromeric region"/>
    <property type="evidence" value="ECO:0007669"/>
    <property type="project" value="TreeGrafter"/>
</dbReference>
<proteinExistence type="inferred from homology"/>